<dbReference type="InterPro" id="IPR011010">
    <property type="entry name" value="DNA_brk_join_enz"/>
</dbReference>
<accession>A0A2D1U6Q4</accession>
<dbReference type="InterPro" id="IPR002104">
    <property type="entry name" value="Integrase_catalytic"/>
</dbReference>
<dbReference type="InterPro" id="IPR013762">
    <property type="entry name" value="Integrase-like_cat_sf"/>
</dbReference>
<name>A0A2D1U6Q4_9SPHI</name>
<dbReference type="GO" id="GO:0003677">
    <property type="term" value="F:DNA binding"/>
    <property type="evidence" value="ECO:0007669"/>
    <property type="project" value="InterPro"/>
</dbReference>
<dbReference type="GO" id="GO:0006310">
    <property type="term" value="P:DNA recombination"/>
    <property type="evidence" value="ECO:0007669"/>
    <property type="project" value="UniProtKB-KW"/>
</dbReference>
<proteinExistence type="predicted"/>
<dbReference type="SUPFAM" id="SSF56349">
    <property type="entry name" value="DNA breaking-rejoining enzymes"/>
    <property type="match status" value="1"/>
</dbReference>
<evidence type="ECO:0000259" key="2">
    <source>
        <dbReference type="PROSITE" id="PS51898"/>
    </source>
</evidence>
<dbReference type="AlphaFoldDB" id="A0A2D1U6Q4"/>
<evidence type="ECO:0000313" key="4">
    <source>
        <dbReference type="Proteomes" id="UP000223749"/>
    </source>
</evidence>
<organism evidence="3 4">
    <name type="scientific">Pedobacter ginsengisoli</name>
    <dbReference type="NCBI Taxonomy" id="363852"/>
    <lineage>
        <taxon>Bacteria</taxon>
        <taxon>Pseudomonadati</taxon>
        <taxon>Bacteroidota</taxon>
        <taxon>Sphingobacteriia</taxon>
        <taxon>Sphingobacteriales</taxon>
        <taxon>Sphingobacteriaceae</taxon>
        <taxon>Pedobacter</taxon>
    </lineage>
</organism>
<dbReference type="EMBL" id="CP024091">
    <property type="protein sequence ID" value="ATP57290.1"/>
    <property type="molecule type" value="Genomic_DNA"/>
</dbReference>
<dbReference type="PROSITE" id="PS51898">
    <property type="entry name" value="TYR_RECOMBINASE"/>
    <property type="match status" value="1"/>
</dbReference>
<feature type="domain" description="Tyr recombinase" evidence="2">
    <location>
        <begin position="1"/>
        <end position="145"/>
    </location>
</feature>
<gene>
    <name evidence="3" type="ORF">CPT03_12815</name>
</gene>
<evidence type="ECO:0000256" key="1">
    <source>
        <dbReference type="ARBA" id="ARBA00023172"/>
    </source>
</evidence>
<evidence type="ECO:0000313" key="3">
    <source>
        <dbReference type="EMBL" id="ATP57290.1"/>
    </source>
</evidence>
<dbReference type="GO" id="GO:0015074">
    <property type="term" value="P:DNA integration"/>
    <property type="evidence" value="ECO:0007669"/>
    <property type="project" value="InterPro"/>
</dbReference>
<dbReference type="Gene3D" id="1.10.443.10">
    <property type="entry name" value="Intergrase catalytic core"/>
    <property type="match status" value="1"/>
</dbReference>
<keyword evidence="1" id="KW-0233">DNA recombination</keyword>
<reference evidence="3 4" key="1">
    <citation type="submission" date="2017-10" db="EMBL/GenBank/DDBJ databases">
        <title>Whole genome of Pedobacter ginsengisoli T01R-27 isolated from tomato rhizosphere.</title>
        <authorList>
            <person name="Weon H.-Y."/>
            <person name="Lee S.A."/>
            <person name="Sang M.K."/>
            <person name="Song J."/>
        </authorList>
    </citation>
    <scope>NUCLEOTIDE SEQUENCE [LARGE SCALE GENOMIC DNA]</scope>
    <source>
        <strain evidence="3 4">T01R-27</strain>
    </source>
</reference>
<sequence length="145" mass="16706">MLQVKNIDLEKGLLQVTNKKNDTVRTVVLSSKAVELISIIRENTISRGITIEGGLWLFGGHNVFKSGKPHSFKELGTLMRRFRKAYPQFAGRTLYEQKHTSIRHQFNNGVDHYLIKERANHSSIGTTEIYLQSTRLVEDYEFNLK</sequence>
<dbReference type="Pfam" id="PF00589">
    <property type="entry name" value="Phage_integrase"/>
    <property type="match status" value="1"/>
</dbReference>
<dbReference type="Proteomes" id="UP000223749">
    <property type="component" value="Chromosome"/>
</dbReference>
<dbReference type="KEGG" id="pgs:CPT03_12815"/>
<protein>
    <recommendedName>
        <fullName evidence="2">Tyr recombinase domain-containing protein</fullName>
    </recommendedName>
</protein>
<keyword evidence="4" id="KW-1185">Reference proteome</keyword>